<dbReference type="InterPro" id="IPR051791">
    <property type="entry name" value="Pra-immunoreactive"/>
</dbReference>
<dbReference type="GO" id="GO:0005886">
    <property type="term" value="C:plasma membrane"/>
    <property type="evidence" value="ECO:0007669"/>
    <property type="project" value="UniProtKB-SubCell"/>
</dbReference>
<dbReference type="OrthoDB" id="9787732at2"/>
<evidence type="ECO:0000256" key="2">
    <source>
        <dbReference type="ARBA" id="ARBA00022475"/>
    </source>
</evidence>
<dbReference type="HOGENOM" id="CLU_942532_0_0_7"/>
<reference evidence="10" key="1">
    <citation type="submission" date="2005-10" db="EMBL/GenBank/DDBJ databases">
        <title>Complete sequence of Pelobacter carbinolicus DSM 2380.</title>
        <authorList>
            <person name="Copeland A."/>
            <person name="Lucas S."/>
            <person name="Lapidus A."/>
            <person name="Barry K."/>
            <person name="Detter J.C."/>
            <person name="Glavina T."/>
            <person name="Hammon N."/>
            <person name="Israni S."/>
            <person name="Pitluck S."/>
            <person name="Chertkov O."/>
            <person name="Schmutz J."/>
            <person name="Larimer F."/>
            <person name="Land M."/>
            <person name="Kyrpides N."/>
            <person name="Ivanova N."/>
            <person name="Richardson P."/>
        </authorList>
    </citation>
    <scope>NUCLEOTIDE SEQUENCE [LARGE SCALE GENOMIC DNA]</scope>
    <source>
        <strain evidence="10">DSM 2380 / NBRC 103641 / GraBd1</strain>
    </source>
</reference>
<dbReference type="AlphaFoldDB" id="Q3A1V2"/>
<evidence type="ECO:0000256" key="5">
    <source>
        <dbReference type="ARBA" id="ARBA00023136"/>
    </source>
</evidence>
<keyword evidence="5 6" id="KW-0472">Membrane</keyword>
<reference evidence="9 10" key="2">
    <citation type="journal article" date="2012" name="BMC Genomics">
        <title>The genome of Pelobacter carbinolicus reveals surprising metabolic capabilities and physiological features.</title>
        <authorList>
            <person name="Aklujkar M."/>
            <person name="Haveman S.A."/>
            <person name="Didonato R.Jr."/>
            <person name="Chertkov O."/>
            <person name="Han C.S."/>
            <person name="Land M.L."/>
            <person name="Brown P."/>
            <person name="Lovley D.R."/>
        </authorList>
    </citation>
    <scope>NUCLEOTIDE SEQUENCE [LARGE SCALE GENOMIC DNA]</scope>
    <source>
        <strain evidence="10">DSM 2380 / NBRC 103641 / GraBd1</strain>
    </source>
</reference>
<feature type="domain" description="Zinc finger/thioredoxin putative" evidence="8">
    <location>
        <begin position="1"/>
        <end position="35"/>
    </location>
</feature>
<evidence type="ECO:0000256" key="4">
    <source>
        <dbReference type="ARBA" id="ARBA00022989"/>
    </source>
</evidence>
<dbReference type="PANTHER" id="PTHR36115:SF4">
    <property type="entry name" value="MEMBRANE PROTEIN"/>
    <property type="match status" value="1"/>
</dbReference>
<keyword evidence="3 6" id="KW-0812">Transmembrane</keyword>
<dbReference type="EMBL" id="CP000142">
    <property type="protein sequence ID" value="ABA89655.1"/>
    <property type="molecule type" value="Genomic_DNA"/>
</dbReference>
<keyword evidence="10" id="KW-1185">Reference proteome</keyword>
<protein>
    <submittedName>
        <fullName evidence="9">RDD domain protein</fullName>
    </submittedName>
</protein>
<dbReference type="NCBIfam" id="TIGR02098">
    <property type="entry name" value="MJ0042_CXXC"/>
    <property type="match status" value="1"/>
</dbReference>
<dbReference type="STRING" id="338963.Pcar_2416"/>
<feature type="transmembrane region" description="Helical" evidence="6">
    <location>
        <begin position="232"/>
        <end position="251"/>
    </location>
</feature>
<accession>Q3A1V2</accession>
<evidence type="ECO:0000256" key="6">
    <source>
        <dbReference type="SAM" id="Phobius"/>
    </source>
</evidence>
<keyword evidence="2" id="KW-1003">Cell membrane</keyword>
<dbReference type="KEGG" id="pca:Pcar_2416"/>
<evidence type="ECO:0000256" key="3">
    <source>
        <dbReference type="ARBA" id="ARBA00022692"/>
    </source>
</evidence>
<gene>
    <name evidence="9" type="ordered locus">Pcar_2416</name>
</gene>
<proteinExistence type="predicted"/>
<keyword evidence="4 6" id="KW-1133">Transmembrane helix</keyword>
<name>Q3A1V2_SYNC1</name>
<evidence type="ECO:0000259" key="7">
    <source>
        <dbReference type="Pfam" id="PF06271"/>
    </source>
</evidence>
<comment type="subcellular location">
    <subcellularLocation>
        <location evidence="1">Cell membrane</location>
        <topology evidence="1">Multi-pass membrane protein</topology>
    </subcellularLocation>
</comment>
<feature type="domain" description="RDD" evidence="7">
    <location>
        <begin position="132"/>
        <end position="263"/>
    </location>
</feature>
<evidence type="ECO:0000313" key="9">
    <source>
        <dbReference type="EMBL" id="ABA89655.1"/>
    </source>
</evidence>
<dbReference type="Pfam" id="PF13717">
    <property type="entry name" value="Zn_ribbon_4"/>
    <property type="match status" value="1"/>
</dbReference>
<evidence type="ECO:0000313" key="10">
    <source>
        <dbReference type="Proteomes" id="UP000002534"/>
    </source>
</evidence>
<dbReference type="Pfam" id="PF06271">
    <property type="entry name" value="RDD"/>
    <property type="match status" value="1"/>
</dbReference>
<dbReference type="InterPro" id="IPR011723">
    <property type="entry name" value="Znf/thioredoxin_put"/>
</dbReference>
<dbReference type="PANTHER" id="PTHR36115">
    <property type="entry name" value="PROLINE-RICH ANTIGEN HOMOLOG-RELATED"/>
    <property type="match status" value="1"/>
</dbReference>
<evidence type="ECO:0000259" key="8">
    <source>
        <dbReference type="Pfam" id="PF13717"/>
    </source>
</evidence>
<feature type="transmembrane region" description="Helical" evidence="6">
    <location>
        <begin position="147"/>
        <end position="167"/>
    </location>
</feature>
<dbReference type="InterPro" id="IPR010432">
    <property type="entry name" value="RDD"/>
</dbReference>
<dbReference type="eggNOG" id="COG1714">
    <property type="taxonomic scope" value="Bacteria"/>
</dbReference>
<organism evidence="9 10">
    <name type="scientific">Syntrophotalea carbinolica (strain DSM 2380 / NBRC 103641 / GraBd1)</name>
    <name type="common">Pelobacter carbinolicus</name>
    <dbReference type="NCBI Taxonomy" id="338963"/>
    <lineage>
        <taxon>Bacteria</taxon>
        <taxon>Pseudomonadati</taxon>
        <taxon>Thermodesulfobacteriota</taxon>
        <taxon>Desulfuromonadia</taxon>
        <taxon>Desulfuromonadales</taxon>
        <taxon>Syntrophotaleaceae</taxon>
        <taxon>Syntrophotalea</taxon>
    </lineage>
</organism>
<feature type="transmembrane region" description="Helical" evidence="6">
    <location>
        <begin position="176"/>
        <end position="196"/>
    </location>
</feature>
<dbReference type="RefSeq" id="WP_011342181.1">
    <property type="nucleotide sequence ID" value="NC_007498.2"/>
</dbReference>
<dbReference type="Proteomes" id="UP000002534">
    <property type="component" value="Chromosome"/>
</dbReference>
<sequence length="270" mass="28428">MTITCPHCGFSAEVSPDQIPAGATEATCPRCKAAFEIQQPKGADSAPAEQTHDLENTVTCPACGHQQPAGSYCLACGIDYAKWQRRQAQIEPEPEEAQVSCPFCGNTQQPATYCQRCGGVLSTTAAAAVGAYAGFWIRTAAAIVDSIAVWLLQMVLTLILGAMAGLLSPNAGDDSVAAAIMLMLFGCAISIAYYVVFTGACGQTPGKMLLRVKVIRSDGSSLTYGRAALREIVGKFVSGIILGIGYLMVAFDARKQGLHDKIADTLVIRV</sequence>
<evidence type="ECO:0000256" key="1">
    <source>
        <dbReference type="ARBA" id="ARBA00004651"/>
    </source>
</evidence>